<accession>A0A973W5Q3</accession>
<protein>
    <submittedName>
        <fullName evidence="1">Uncharacterized protein</fullName>
    </submittedName>
</protein>
<reference evidence="2" key="2">
    <citation type="journal article" date="2021" name="Int. J. Syst. Evol. Microbiol.">
        <title>Bradyrhizobium septentrionale sp. nov. (sv. septentrionale) and Bradyrhizobium quebecense sp. nov. (sv. septentrionale) associated with legumes native to Canada possess rearranged symbiosis genes and numerous insertion sequences.</title>
        <authorList>
            <person name="Bromfield E.S.P."/>
            <person name="Cloutier S."/>
        </authorList>
    </citation>
    <scope>NUCLEOTIDE SEQUENCE</scope>
    <source>
        <strain evidence="2">5S5</strain>
    </source>
</reference>
<evidence type="ECO:0000313" key="2">
    <source>
        <dbReference type="EMBL" id="WXC82396.1"/>
    </source>
</evidence>
<gene>
    <name evidence="1" type="ORF">HAP48_033845</name>
    <name evidence="2" type="ORF">WDK88_12850</name>
</gene>
<reference evidence="2" key="3">
    <citation type="submission" date="2024-03" db="EMBL/GenBank/DDBJ databases">
        <authorList>
            <person name="Bromfield E.S.P."/>
            <person name="Cloutier S."/>
        </authorList>
    </citation>
    <scope>NUCLEOTIDE SEQUENCE</scope>
    <source>
        <strain evidence="2">5S5</strain>
    </source>
</reference>
<dbReference type="Proteomes" id="UP001432046">
    <property type="component" value="Chromosome"/>
</dbReference>
<proteinExistence type="predicted"/>
<dbReference type="AlphaFoldDB" id="A0A973W5Q3"/>
<evidence type="ECO:0000313" key="1">
    <source>
        <dbReference type="EMBL" id="NVI47851.1"/>
    </source>
</evidence>
<keyword evidence="3" id="KW-1185">Reference proteome</keyword>
<sequence length="137" mass="15165">MSISFMESVSSPVRRHFSILLLRIRRIVNQLVAGMLANRERQVSGLMPREPGSRRSKRAGDRCSRPIIRSGLLGLVIAGLSSPVFTRAEEPVVLEHRAASVQQAVVSPQRSKHGCSHRSDWSIVAASTITVLLDRRT</sequence>
<dbReference type="RefSeq" id="WP_166214848.1">
    <property type="nucleotide sequence ID" value="NZ_CP088285.1"/>
</dbReference>
<name>A0A973W5Q3_9BRAD</name>
<dbReference type="EMBL" id="CP147711">
    <property type="protein sequence ID" value="WXC82396.1"/>
    <property type="molecule type" value="Genomic_DNA"/>
</dbReference>
<reference evidence="1" key="1">
    <citation type="submission" date="2020-06" db="EMBL/GenBank/DDBJ databases">
        <title>Whole Genome Sequence of Bradyrhizobium sp. Strain 1S1.</title>
        <authorList>
            <person name="Bromfield E.S.P."/>
            <person name="Cloutier S."/>
        </authorList>
    </citation>
    <scope>NUCLEOTIDE SEQUENCE [LARGE SCALE GENOMIC DNA]</scope>
    <source>
        <strain evidence="1">1S1</strain>
    </source>
</reference>
<organism evidence="1">
    <name type="scientific">Bradyrhizobium septentrionale</name>
    <dbReference type="NCBI Taxonomy" id="1404411"/>
    <lineage>
        <taxon>Bacteria</taxon>
        <taxon>Pseudomonadati</taxon>
        <taxon>Pseudomonadota</taxon>
        <taxon>Alphaproteobacteria</taxon>
        <taxon>Hyphomicrobiales</taxon>
        <taxon>Nitrobacteraceae</taxon>
        <taxon>Bradyrhizobium</taxon>
    </lineage>
</organism>
<dbReference type="EMBL" id="JAAOLE020000001">
    <property type="protein sequence ID" value="NVI47851.1"/>
    <property type="molecule type" value="Genomic_DNA"/>
</dbReference>
<evidence type="ECO:0000313" key="3">
    <source>
        <dbReference type="Proteomes" id="UP001432046"/>
    </source>
</evidence>